<keyword evidence="3" id="KW-0812">Transmembrane</keyword>
<organism evidence="7 8">
    <name type="scientific">Strigops habroptila</name>
    <name type="common">Kakapo</name>
    <dbReference type="NCBI Taxonomy" id="2489341"/>
    <lineage>
        <taxon>Eukaryota</taxon>
        <taxon>Metazoa</taxon>
        <taxon>Chordata</taxon>
        <taxon>Craniata</taxon>
        <taxon>Vertebrata</taxon>
        <taxon>Euteleostomi</taxon>
        <taxon>Archelosauria</taxon>
        <taxon>Archosauria</taxon>
        <taxon>Dinosauria</taxon>
        <taxon>Saurischia</taxon>
        <taxon>Theropoda</taxon>
        <taxon>Coelurosauria</taxon>
        <taxon>Aves</taxon>
        <taxon>Neognathae</taxon>
        <taxon>Neoaves</taxon>
        <taxon>Telluraves</taxon>
        <taxon>Australaves</taxon>
        <taxon>Psittaciformes</taxon>
        <taxon>Psittacidae</taxon>
        <taxon>Strigops</taxon>
    </lineage>
</organism>
<dbReference type="Ensembl" id="ENSSHBT00005005747.1">
    <property type="protein sequence ID" value="ENSSHBP00005004729.1"/>
    <property type="gene ID" value="ENSSHBG00005004186.1"/>
</dbReference>
<evidence type="ECO:0000256" key="3">
    <source>
        <dbReference type="ARBA" id="ARBA00022692"/>
    </source>
</evidence>
<feature type="region of interest" description="Disordered" evidence="6">
    <location>
        <begin position="36"/>
        <end position="112"/>
    </location>
</feature>
<keyword evidence="4" id="KW-1133">Transmembrane helix</keyword>
<evidence type="ECO:0000256" key="2">
    <source>
        <dbReference type="ARBA" id="ARBA00007262"/>
    </source>
</evidence>
<dbReference type="Pfam" id="PF06140">
    <property type="entry name" value="Ifi-6-16"/>
    <property type="match status" value="1"/>
</dbReference>
<accession>A0A672TS86</accession>
<keyword evidence="8" id="KW-1185">Reference proteome</keyword>
<dbReference type="Gene3D" id="6.10.110.10">
    <property type="match status" value="1"/>
</dbReference>
<dbReference type="OMA" id="NVHNAGF"/>
<name>A0A672TS86_STRHB</name>
<reference evidence="7" key="2">
    <citation type="submission" date="2025-08" db="UniProtKB">
        <authorList>
            <consortium name="Ensembl"/>
        </authorList>
    </citation>
    <scope>IDENTIFICATION</scope>
</reference>
<dbReference type="InterPro" id="IPR038213">
    <property type="entry name" value="IFI6/IFI27-like_sf"/>
</dbReference>
<dbReference type="AlphaFoldDB" id="A0A672TS86"/>
<feature type="compositionally biased region" description="Low complexity" evidence="6">
    <location>
        <begin position="58"/>
        <end position="74"/>
    </location>
</feature>
<proteinExistence type="inferred from homology"/>
<dbReference type="Proteomes" id="UP000472266">
    <property type="component" value="Chromosome 1"/>
</dbReference>
<dbReference type="InParanoid" id="A0A672TS86"/>
<evidence type="ECO:0000256" key="4">
    <source>
        <dbReference type="ARBA" id="ARBA00022989"/>
    </source>
</evidence>
<evidence type="ECO:0000313" key="8">
    <source>
        <dbReference type="Proteomes" id="UP000472266"/>
    </source>
</evidence>
<dbReference type="InterPro" id="IPR009311">
    <property type="entry name" value="IFI6/IFI27-like"/>
</dbReference>
<protein>
    <submittedName>
        <fullName evidence="7">Uncharacterized protein</fullName>
    </submittedName>
</protein>
<comment type="subcellular location">
    <subcellularLocation>
        <location evidence="1">Membrane</location>
        <topology evidence="1">Multi-pass membrane protein</topology>
    </subcellularLocation>
</comment>
<keyword evidence="5" id="KW-0472">Membrane</keyword>
<dbReference type="GO" id="GO:0016020">
    <property type="term" value="C:membrane"/>
    <property type="evidence" value="ECO:0007669"/>
    <property type="project" value="UniProtKB-SubCell"/>
</dbReference>
<dbReference type="GeneTree" id="ENSGT00530000067915"/>
<gene>
    <name evidence="7" type="primary">LOC115604841</name>
</gene>
<sequence>LSDASQCFSGFHNAGFTSSGITGGSLALLIMSHQAKASGGGMHPGGSPATHQEKGAKGSTHSPGFSSSGISPGPQASHMTSHEASSHGGGAPRGGTTSTGQPAPMGDKGGRH</sequence>
<comment type="similarity">
    <text evidence="2">Belongs to the IFI6/IFI27 family.</text>
</comment>
<reference evidence="7" key="3">
    <citation type="submission" date="2025-09" db="UniProtKB">
        <authorList>
            <consortium name="Ensembl"/>
        </authorList>
    </citation>
    <scope>IDENTIFICATION</scope>
</reference>
<evidence type="ECO:0000256" key="6">
    <source>
        <dbReference type="SAM" id="MobiDB-lite"/>
    </source>
</evidence>
<evidence type="ECO:0000256" key="1">
    <source>
        <dbReference type="ARBA" id="ARBA00004141"/>
    </source>
</evidence>
<evidence type="ECO:0000256" key="5">
    <source>
        <dbReference type="ARBA" id="ARBA00023136"/>
    </source>
</evidence>
<reference evidence="7 8" key="1">
    <citation type="submission" date="2019-11" db="EMBL/GenBank/DDBJ databases">
        <title>Strigops habroptila (kakapo) genome, bStrHab1, primary haplotype, v2.</title>
        <authorList>
            <person name="Jarvis E.D."/>
            <person name="Howard J."/>
            <person name="Rhie A."/>
            <person name="Phillippy A."/>
            <person name="Korlach J."/>
            <person name="Digby A."/>
            <person name="Iorns D."/>
            <person name="Eason D."/>
            <person name="Robertson B."/>
            <person name="Raemaekers T."/>
            <person name="Howe K."/>
            <person name="Lewin H."/>
            <person name="Damas J."/>
            <person name="Hastie A."/>
            <person name="Tracey A."/>
            <person name="Chow W."/>
            <person name="Fedrigo O."/>
        </authorList>
    </citation>
    <scope>NUCLEOTIDE SEQUENCE [LARGE SCALE GENOMIC DNA]</scope>
</reference>
<evidence type="ECO:0000313" key="7">
    <source>
        <dbReference type="Ensembl" id="ENSSHBP00005004729.1"/>
    </source>
</evidence>